<accession>A0AAN9LY03</accession>
<gene>
    <name evidence="1" type="ORF">VNO77_13456</name>
</gene>
<dbReference type="EMBL" id="JAYMYQ010000003">
    <property type="protein sequence ID" value="KAK7344144.1"/>
    <property type="molecule type" value="Genomic_DNA"/>
</dbReference>
<dbReference type="AlphaFoldDB" id="A0AAN9LY03"/>
<reference evidence="1 2" key="1">
    <citation type="submission" date="2024-01" db="EMBL/GenBank/DDBJ databases">
        <title>The genomes of 5 underutilized Papilionoideae crops provide insights into root nodulation and disease resistanc.</title>
        <authorList>
            <person name="Jiang F."/>
        </authorList>
    </citation>
    <scope>NUCLEOTIDE SEQUENCE [LARGE SCALE GENOMIC DNA]</scope>
    <source>
        <strain evidence="1">LVBAO_FW01</strain>
        <tissue evidence="1">Leaves</tissue>
    </source>
</reference>
<proteinExistence type="predicted"/>
<name>A0AAN9LY03_CANGL</name>
<sequence length="99" mass="11259">MYAQSFKDLEASLGAFVLRLLEHGSLWCCEDLILLKMDSKFSHLKIGITVADSVRTAEPDHWFKLCKESNIEKFIDEKLTLNSPFVGLQCITDVTYNST</sequence>
<keyword evidence="2" id="KW-1185">Reference proteome</keyword>
<dbReference type="Proteomes" id="UP001367508">
    <property type="component" value="Unassembled WGS sequence"/>
</dbReference>
<evidence type="ECO:0000313" key="1">
    <source>
        <dbReference type="EMBL" id="KAK7344144.1"/>
    </source>
</evidence>
<organism evidence="1 2">
    <name type="scientific">Canavalia gladiata</name>
    <name type="common">Sword bean</name>
    <name type="synonym">Dolichos gladiatus</name>
    <dbReference type="NCBI Taxonomy" id="3824"/>
    <lineage>
        <taxon>Eukaryota</taxon>
        <taxon>Viridiplantae</taxon>
        <taxon>Streptophyta</taxon>
        <taxon>Embryophyta</taxon>
        <taxon>Tracheophyta</taxon>
        <taxon>Spermatophyta</taxon>
        <taxon>Magnoliopsida</taxon>
        <taxon>eudicotyledons</taxon>
        <taxon>Gunneridae</taxon>
        <taxon>Pentapetalae</taxon>
        <taxon>rosids</taxon>
        <taxon>fabids</taxon>
        <taxon>Fabales</taxon>
        <taxon>Fabaceae</taxon>
        <taxon>Papilionoideae</taxon>
        <taxon>50 kb inversion clade</taxon>
        <taxon>NPAAA clade</taxon>
        <taxon>indigoferoid/millettioid clade</taxon>
        <taxon>Phaseoleae</taxon>
        <taxon>Canavalia</taxon>
    </lineage>
</organism>
<evidence type="ECO:0000313" key="2">
    <source>
        <dbReference type="Proteomes" id="UP001367508"/>
    </source>
</evidence>
<protein>
    <submittedName>
        <fullName evidence="1">Uncharacterized protein</fullName>
    </submittedName>
</protein>
<comment type="caution">
    <text evidence="1">The sequence shown here is derived from an EMBL/GenBank/DDBJ whole genome shotgun (WGS) entry which is preliminary data.</text>
</comment>